<dbReference type="Proteomes" id="UP001497700">
    <property type="component" value="Unassembled WGS sequence"/>
</dbReference>
<dbReference type="EMBL" id="MU393438">
    <property type="protein sequence ID" value="KAI4868414.1"/>
    <property type="molecule type" value="Genomic_DNA"/>
</dbReference>
<keyword evidence="2" id="KW-1185">Reference proteome</keyword>
<evidence type="ECO:0000313" key="1">
    <source>
        <dbReference type="EMBL" id="KAI4868414.1"/>
    </source>
</evidence>
<gene>
    <name evidence="1" type="ORF">F4820DRAFT_445077</name>
</gene>
<accession>A0ACB9ZAE3</accession>
<organism evidence="1 2">
    <name type="scientific">Hypoxylon rubiginosum</name>
    <dbReference type="NCBI Taxonomy" id="110542"/>
    <lineage>
        <taxon>Eukaryota</taxon>
        <taxon>Fungi</taxon>
        <taxon>Dikarya</taxon>
        <taxon>Ascomycota</taxon>
        <taxon>Pezizomycotina</taxon>
        <taxon>Sordariomycetes</taxon>
        <taxon>Xylariomycetidae</taxon>
        <taxon>Xylariales</taxon>
        <taxon>Hypoxylaceae</taxon>
        <taxon>Hypoxylon</taxon>
    </lineage>
</organism>
<comment type="caution">
    <text evidence="1">The sequence shown here is derived from an EMBL/GenBank/DDBJ whole genome shotgun (WGS) entry which is preliminary data.</text>
</comment>
<sequence>MLYEMNSNKESRSGNSPTIVAKKPNREFENIDLLQHLMGDSKRETSGRSDIPSEQSSCLRNSTDGVLTPNAHNSQIQSPTPSLESDHNELVEQPLSISTAPLPYRASSLPKMIVSGSVSPECQIDLPDHSDKSLVVLRSSSSPSSHAATPQIGRPHTRPVSEPNPGLNALFQQPLRLKSYSTSDHTGLVPLQATTSGSSSGSPSLLDSLSATSSMTSLRSQMSELGAYSESSRTESQTSQYSTAQHRPVLASYSSDPGIKAEQYIKGKTSRVLPVTEPRNQRIALSYLSAYYARVADQPAHVIEPVPSGSGSGGLPNFEGTTPKASQLIGVTVERTRSGSPSSTTTDLDSLASAEDALAAFPPPDAGLMIVTPEIASRRDEADSQAWQRKTKMLQLD</sequence>
<name>A0ACB9ZAE3_9PEZI</name>
<proteinExistence type="predicted"/>
<evidence type="ECO:0000313" key="2">
    <source>
        <dbReference type="Proteomes" id="UP001497700"/>
    </source>
</evidence>
<protein>
    <submittedName>
        <fullName evidence="1">Uncharacterized protein</fullName>
    </submittedName>
</protein>
<reference evidence="1 2" key="1">
    <citation type="journal article" date="2022" name="New Phytol.">
        <title>Ecological generalism drives hyperdiversity of secondary metabolite gene clusters in xylarialean endophytes.</title>
        <authorList>
            <person name="Franco M.E.E."/>
            <person name="Wisecaver J.H."/>
            <person name="Arnold A.E."/>
            <person name="Ju Y.M."/>
            <person name="Slot J.C."/>
            <person name="Ahrendt S."/>
            <person name="Moore L.P."/>
            <person name="Eastman K.E."/>
            <person name="Scott K."/>
            <person name="Konkel Z."/>
            <person name="Mondo S.J."/>
            <person name="Kuo A."/>
            <person name="Hayes R.D."/>
            <person name="Haridas S."/>
            <person name="Andreopoulos B."/>
            <person name="Riley R."/>
            <person name="LaButti K."/>
            <person name="Pangilinan J."/>
            <person name="Lipzen A."/>
            <person name="Amirebrahimi M."/>
            <person name="Yan J."/>
            <person name="Adam C."/>
            <person name="Keymanesh K."/>
            <person name="Ng V."/>
            <person name="Louie K."/>
            <person name="Northen T."/>
            <person name="Drula E."/>
            <person name="Henrissat B."/>
            <person name="Hsieh H.M."/>
            <person name="Youens-Clark K."/>
            <person name="Lutzoni F."/>
            <person name="Miadlikowska J."/>
            <person name="Eastwood D.C."/>
            <person name="Hamelin R.C."/>
            <person name="Grigoriev I.V."/>
            <person name="U'Ren J.M."/>
        </authorList>
    </citation>
    <scope>NUCLEOTIDE SEQUENCE [LARGE SCALE GENOMIC DNA]</scope>
    <source>
        <strain evidence="1 2">CBS 119005</strain>
    </source>
</reference>